<evidence type="ECO:0000313" key="3">
    <source>
        <dbReference type="Proteomes" id="UP000198948"/>
    </source>
</evidence>
<dbReference type="Proteomes" id="UP000198948">
    <property type="component" value="Unassembled WGS sequence"/>
</dbReference>
<dbReference type="Gene3D" id="3.40.630.30">
    <property type="match status" value="1"/>
</dbReference>
<keyword evidence="3" id="KW-1185">Reference proteome</keyword>
<dbReference type="EMBL" id="FOHA01000008">
    <property type="protein sequence ID" value="SER86977.1"/>
    <property type="molecule type" value="Genomic_DNA"/>
</dbReference>
<gene>
    <name evidence="2" type="ORF">SAMN04488559_10886</name>
</gene>
<evidence type="ECO:0000313" key="2">
    <source>
        <dbReference type="EMBL" id="SER86977.1"/>
    </source>
</evidence>
<organism evidence="2 3">
    <name type="scientific">Isobaculum melis</name>
    <dbReference type="NCBI Taxonomy" id="142588"/>
    <lineage>
        <taxon>Bacteria</taxon>
        <taxon>Bacillati</taxon>
        <taxon>Bacillota</taxon>
        <taxon>Bacilli</taxon>
        <taxon>Lactobacillales</taxon>
        <taxon>Carnobacteriaceae</taxon>
        <taxon>Isobaculum</taxon>
    </lineage>
</organism>
<dbReference type="PROSITE" id="PS51186">
    <property type="entry name" value="GNAT"/>
    <property type="match status" value="1"/>
</dbReference>
<dbReference type="RefSeq" id="WP_092652084.1">
    <property type="nucleotide sequence ID" value="NZ_FOHA01000008.1"/>
</dbReference>
<dbReference type="CDD" id="cd04301">
    <property type="entry name" value="NAT_SF"/>
    <property type="match status" value="1"/>
</dbReference>
<dbReference type="GO" id="GO:0016747">
    <property type="term" value="F:acyltransferase activity, transferring groups other than amino-acyl groups"/>
    <property type="evidence" value="ECO:0007669"/>
    <property type="project" value="InterPro"/>
</dbReference>
<dbReference type="InterPro" id="IPR000182">
    <property type="entry name" value="GNAT_dom"/>
</dbReference>
<evidence type="ECO:0000259" key="1">
    <source>
        <dbReference type="PROSITE" id="PS51186"/>
    </source>
</evidence>
<dbReference type="Pfam" id="PF13673">
    <property type="entry name" value="Acetyltransf_10"/>
    <property type="match status" value="1"/>
</dbReference>
<dbReference type="OrthoDB" id="9796171at2"/>
<dbReference type="SUPFAM" id="SSF55729">
    <property type="entry name" value="Acyl-CoA N-acyltransferases (Nat)"/>
    <property type="match status" value="1"/>
</dbReference>
<dbReference type="STRING" id="142588.SAMN04488559_10886"/>
<dbReference type="AlphaFoldDB" id="A0A1H9SQ26"/>
<reference evidence="2 3" key="1">
    <citation type="submission" date="2016-10" db="EMBL/GenBank/DDBJ databases">
        <authorList>
            <person name="de Groot N.N."/>
        </authorList>
    </citation>
    <scope>NUCLEOTIDE SEQUENCE [LARGE SCALE GENOMIC DNA]</scope>
    <source>
        <strain evidence="2 3">DSM 13760</strain>
    </source>
</reference>
<accession>A0A1H9SQ26</accession>
<sequence>MNWQVKKFDELSTRELFEIYYARTEIFVVEQNCPYQEVDYADLISTHVFQTEDERVIAYARIIPEEDGIHFGRVIVKKEARGNGLAKALISEVLTQIEYTYPNQPVKIQAQAYLEAFYGSFGFKAVSEPYLEDDIPHIDMVLQA</sequence>
<protein>
    <submittedName>
        <fullName evidence="2">ElaA protein</fullName>
    </submittedName>
</protein>
<proteinExistence type="predicted"/>
<dbReference type="InterPro" id="IPR016181">
    <property type="entry name" value="Acyl_CoA_acyltransferase"/>
</dbReference>
<feature type="domain" description="N-acetyltransferase" evidence="1">
    <location>
        <begin position="6"/>
        <end position="144"/>
    </location>
</feature>
<name>A0A1H9SQ26_9LACT</name>